<dbReference type="GO" id="GO:0005730">
    <property type="term" value="C:nucleolus"/>
    <property type="evidence" value="ECO:0007669"/>
    <property type="project" value="UniProtKB-SubCell"/>
</dbReference>
<feature type="repeat" description="WD" evidence="8">
    <location>
        <begin position="118"/>
        <end position="159"/>
    </location>
</feature>
<evidence type="ECO:0000256" key="1">
    <source>
        <dbReference type="ARBA" id="ARBA00004604"/>
    </source>
</evidence>
<protein>
    <recommendedName>
        <fullName evidence="2">U3 small nucleolar RNA-associated protein 15 homolog</fullName>
    </recommendedName>
</protein>
<dbReference type="InterPro" id="IPR001680">
    <property type="entry name" value="WD40_rpt"/>
</dbReference>
<dbReference type="InterPro" id="IPR018983">
    <property type="entry name" value="U3_snoRNA-assocProt_15_C"/>
</dbReference>
<name>A0A8D9AH48_9HEMI</name>
<evidence type="ECO:0000256" key="4">
    <source>
        <dbReference type="ARBA" id="ARBA00022574"/>
    </source>
</evidence>
<comment type="subcellular location">
    <subcellularLocation>
        <location evidence="1">Nucleus</location>
        <location evidence="1">Nucleolus</location>
    </subcellularLocation>
</comment>
<accession>A0A8D9AH48</accession>
<dbReference type="InterPro" id="IPR015943">
    <property type="entry name" value="WD40/YVTN_repeat-like_dom_sf"/>
</dbReference>
<dbReference type="PROSITE" id="PS50082">
    <property type="entry name" value="WD_REPEATS_2"/>
    <property type="match status" value="3"/>
</dbReference>
<reference evidence="10" key="1">
    <citation type="submission" date="2021-05" db="EMBL/GenBank/DDBJ databases">
        <authorList>
            <person name="Alioto T."/>
            <person name="Alioto T."/>
            <person name="Gomez Garrido J."/>
        </authorList>
    </citation>
    <scope>NUCLEOTIDE SEQUENCE</scope>
</reference>
<evidence type="ECO:0000256" key="5">
    <source>
        <dbReference type="ARBA" id="ARBA00022737"/>
    </source>
</evidence>
<feature type="repeat" description="WD" evidence="8">
    <location>
        <begin position="160"/>
        <end position="202"/>
    </location>
</feature>
<dbReference type="CDD" id="cd00200">
    <property type="entry name" value="WD40"/>
    <property type="match status" value="1"/>
</dbReference>
<feature type="domain" description="U3 small nucleolar RNA-associated protein 15 C-terminal" evidence="9">
    <location>
        <begin position="356"/>
        <end position="492"/>
    </location>
</feature>
<keyword evidence="3" id="KW-0698">rRNA processing</keyword>
<evidence type="ECO:0000256" key="6">
    <source>
        <dbReference type="ARBA" id="ARBA00023242"/>
    </source>
</evidence>
<evidence type="ECO:0000259" key="9">
    <source>
        <dbReference type="Pfam" id="PF09384"/>
    </source>
</evidence>
<keyword evidence="4 8" id="KW-0853">WD repeat</keyword>
<organism evidence="10">
    <name type="scientific">Cacopsylla melanoneura</name>
    <dbReference type="NCBI Taxonomy" id="428564"/>
    <lineage>
        <taxon>Eukaryota</taxon>
        <taxon>Metazoa</taxon>
        <taxon>Ecdysozoa</taxon>
        <taxon>Arthropoda</taxon>
        <taxon>Hexapoda</taxon>
        <taxon>Insecta</taxon>
        <taxon>Pterygota</taxon>
        <taxon>Neoptera</taxon>
        <taxon>Paraneoptera</taxon>
        <taxon>Hemiptera</taxon>
        <taxon>Sternorrhyncha</taxon>
        <taxon>Psylloidea</taxon>
        <taxon>Psyllidae</taxon>
        <taxon>Psyllinae</taxon>
        <taxon>Cacopsylla</taxon>
    </lineage>
</organism>
<dbReference type="PANTHER" id="PTHR19924">
    <property type="entry name" value="UTP15 U3 SMALL NUCLEOLAR RNA-ASSOCIATED PROTEIN 15 FAMILY MEMBER"/>
    <property type="match status" value="1"/>
</dbReference>
<dbReference type="AlphaFoldDB" id="A0A8D9AH48"/>
<proteinExistence type="predicted"/>
<dbReference type="Pfam" id="PF09384">
    <property type="entry name" value="UTP15_C"/>
    <property type="match status" value="1"/>
</dbReference>
<dbReference type="Pfam" id="PF00400">
    <property type="entry name" value="WD40"/>
    <property type="match status" value="3"/>
</dbReference>
<comment type="function">
    <text evidence="7">Ribosome biogenesis factor. Involved in nucleolar processing of pre-18S ribosomal RNA. Required for optimal pre-ribosomal RNA transcription by RNA polymerase I. Part of the small subunit (SSU) processome, first precursor of the small eukaryotic ribosomal subunit. During the assembly of the SSU processome in the nucleolus, many ribosome biogenesis factors, an RNA chaperone and ribosomal proteins associate with the nascent pre-rRNA and work in concert to generate RNA folding, modifications, rearrangements and cleavage as well as targeted degradation of pre-ribosomal RNA by the RNA exosome.</text>
</comment>
<feature type="repeat" description="WD" evidence="8">
    <location>
        <begin position="244"/>
        <end position="285"/>
    </location>
</feature>
<sequence>MASFKKTNAKYFSKPQQKLTADNEYWNKLGDPVVLKEFAGIDHVSFSKVDPYYFAITSSAKVQVYNPITKLVYKTLSKFREAAYGGTFRKDGKLLVAGGEDPEIKLFDVSSKNLLRVFKGHKGPIHRCFFTCDNTHIASFSDDKVVALWDIPSESRVASFSNHTDYVRAGAVSPVSSDIIISGSYDKTVTVYDTRSPDPVMNVNHGSPVESVLCLQSGGIFVSGGGPDVCVWDMLGGGKLLHRFSCHHKTVTSLCLASGGKRLISGSLDHHAKIYELVNFTPVHTLDYPSPVLSIDVSMNDEYVVAGMINGLVSIRKRDSESTSSETDVMSSVSNIGKVPVKLPDMQVFSHSASSRDTKEARRSVEQALREFKYVKALHISLDNCNKNQARLLATLGELIRRKGLHRAVVGLEEKCIRKLVAFITKHIDVPQYFDVLSQTTYVVIDVLEEMIASGLSPSSSLVSGLHTLGRRVKAEQDSLRELLELQGALQMVFSAPQESNPTPLSPSKTQYEPSVGAARELCVNVS</sequence>
<dbReference type="GO" id="GO:0045943">
    <property type="term" value="P:positive regulation of transcription by RNA polymerase I"/>
    <property type="evidence" value="ECO:0007669"/>
    <property type="project" value="TreeGrafter"/>
</dbReference>
<evidence type="ECO:0000313" key="10">
    <source>
        <dbReference type="EMBL" id="CAG6764965.1"/>
    </source>
</evidence>
<dbReference type="SMART" id="SM00320">
    <property type="entry name" value="WD40"/>
    <property type="match status" value="7"/>
</dbReference>
<dbReference type="SUPFAM" id="SSF50978">
    <property type="entry name" value="WD40 repeat-like"/>
    <property type="match status" value="1"/>
</dbReference>
<keyword evidence="6" id="KW-0539">Nucleus</keyword>
<evidence type="ECO:0000256" key="7">
    <source>
        <dbReference type="ARBA" id="ARBA00045437"/>
    </source>
</evidence>
<dbReference type="PANTHER" id="PTHR19924:SF26">
    <property type="entry name" value="U3 SMALL NUCLEOLAR RNA-ASSOCIATED PROTEIN 15 HOMOLOG"/>
    <property type="match status" value="1"/>
</dbReference>
<evidence type="ECO:0000256" key="3">
    <source>
        <dbReference type="ARBA" id="ARBA00022552"/>
    </source>
</evidence>
<keyword evidence="5" id="KW-0677">Repeat</keyword>
<dbReference type="PROSITE" id="PS50294">
    <property type="entry name" value="WD_REPEATS_REGION"/>
    <property type="match status" value="1"/>
</dbReference>
<evidence type="ECO:0000256" key="8">
    <source>
        <dbReference type="PROSITE-ProRule" id="PRU00221"/>
    </source>
</evidence>
<dbReference type="GO" id="GO:0006364">
    <property type="term" value="P:rRNA processing"/>
    <property type="evidence" value="ECO:0007669"/>
    <property type="project" value="UniProtKB-KW"/>
</dbReference>
<evidence type="ECO:0000256" key="2">
    <source>
        <dbReference type="ARBA" id="ARBA00018260"/>
    </source>
</evidence>
<dbReference type="Gene3D" id="2.130.10.10">
    <property type="entry name" value="YVTN repeat-like/Quinoprotein amine dehydrogenase"/>
    <property type="match status" value="2"/>
</dbReference>
<dbReference type="EMBL" id="HBUF01567086">
    <property type="protein sequence ID" value="CAG6764965.1"/>
    <property type="molecule type" value="Transcribed_RNA"/>
</dbReference>
<dbReference type="InterPro" id="IPR036322">
    <property type="entry name" value="WD40_repeat_dom_sf"/>
</dbReference>